<dbReference type="EMBL" id="CAUYUJ010005780">
    <property type="protein sequence ID" value="CAK0814922.1"/>
    <property type="molecule type" value="Genomic_DNA"/>
</dbReference>
<keyword evidence="3" id="KW-1185">Reference proteome</keyword>
<feature type="compositionally biased region" description="Basic and acidic residues" evidence="1">
    <location>
        <begin position="18"/>
        <end position="50"/>
    </location>
</feature>
<accession>A0ABN9R7V1</accession>
<feature type="region of interest" description="Disordered" evidence="1">
    <location>
        <begin position="1"/>
        <end position="50"/>
    </location>
</feature>
<name>A0ABN9R7V1_9DINO</name>
<organism evidence="2 3">
    <name type="scientific">Prorocentrum cordatum</name>
    <dbReference type="NCBI Taxonomy" id="2364126"/>
    <lineage>
        <taxon>Eukaryota</taxon>
        <taxon>Sar</taxon>
        <taxon>Alveolata</taxon>
        <taxon>Dinophyceae</taxon>
        <taxon>Prorocentrales</taxon>
        <taxon>Prorocentraceae</taxon>
        <taxon>Prorocentrum</taxon>
    </lineage>
</organism>
<sequence>MTCITGVETHPAVGTEGRGSEPKVRHPKVESKGRGRENKQERTQEGSVEKAAKKWLQNSAAANPMNCELGFGRDVEVHKCCAGMRKLYNIHPNSLLKTLPARHLPSGKSHIDTAPRQQKLKFYSARSRYEQSSNAAPPHSPLHNSAYNHFHAPRVSGPVAAAELMPPSMPITGAAAARGNAAAPFVGRMTLER</sequence>
<protein>
    <submittedName>
        <fullName evidence="2">Uncharacterized protein</fullName>
    </submittedName>
</protein>
<comment type="caution">
    <text evidence="2">The sequence shown here is derived from an EMBL/GenBank/DDBJ whole genome shotgun (WGS) entry which is preliminary data.</text>
</comment>
<evidence type="ECO:0000313" key="3">
    <source>
        <dbReference type="Proteomes" id="UP001189429"/>
    </source>
</evidence>
<evidence type="ECO:0000256" key="1">
    <source>
        <dbReference type="SAM" id="MobiDB-lite"/>
    </source>
</evidence>
<dbReference type="Proteomes" id="UP001189429">
    <property type="component" value="Unassembled WGS sequence"/>
</dbReference>
<evidence type="ECO:0000313" key="2">
    <source>
        <dbReference type="EMBL" id="CAK0814922.1"/>
    </source>
</evidence>
<gene>
    <name evidence="2" type="ORF">PCOR1329_LOCUS18403</name>
</gene>
<reference evidence="2" key="1">
    <citation type="submission" date="2023-10" db="EMBL/GenBank/DDBJ databases">
        <authorList>
            <person name="Chen Y."/>
            <person name="Shah S."/>
            <person name="Dougan E. K."/>
            <person name="Thang M."/>
            <person name="Chan C."/>
        </authorList>
    </citation>
    <scope>NUCLEOTIDE SEQUENCE [LARGE SCALE GENOMIC DNA]</scope>
</reference>
<proteinExistence type="predicted"/>